<dbReference type="OrthoDB" id="2489132at2"/>
<dbReference type="CDD" id="cd12913">
    <property type="entry name" value="PDC1_MCP_like"/>
    <property type="match status" value="1"/>
</dbReference>
<dbReference type="InterPro" id="IPR035965">
    <property type="entry name" value="PAS-like_dom_sf"/>
</dbReference>
<dbReference type="EC" id="2.7.13.3" evidence="2"/>
<dbReference type="PANTHER" id="PTHR43304">
    <property type="entry name" value="PHYTOCHROME-LIKE PROTEIN CPH1"/>
    <property type="match status" value="1"/>
</dbReference>
<evidence type="ECO:0000256" key="6">
    <source>
        <dbReference type="SAM" id="Phobius"/>
    </source>
</evidence>
<dbReference type="Gene3D" id="3.30.450.20">
    <property type="entry name" value="PAS domain"/>
    <property type="match status" value="2"/>
</dbReference>
<keyword evidence="5" id="KW-0418">Kinase</keyword>
<feature type="transmembrane region" description="Helical" evidence="6">
    <location>
        <begin position="381"/>
        <end position="403"/>
    </location>
</feature>
<accession>A0A3S0IUY1</accession>
<proteinExistence type="predicted"/>
<evidence type="ECO:0000256" key="4">
    <source>
        <dbReference type="ARBA" id="ARBA00022679"/>
    </source>
</evidence>
<sequence length="870" mass="98049">MGNSKISKPNIQALHWSDSLPVKFSFIQIIIASLIIISSVWILFTIEKSHQLQAQITLSQNQGLAIVAKLQQTTSKIESLAVSMASLGEIYAHDSQVLLKSIPALLDKNGKYDLISGGGIWPEPGSFDETKKLDSLFWARNKALELERVDDYNRLNGPGYHSESWYKPTRFFPSGTTFWSETYIDPFTNQAMLTASVPMWVEHQFVGVSTVDVTLSGLGHFFHQSMNDNQGYMFALDHSNRVLAAPKQDDRNKIFDERAFFKPFAGFTANNPVFEPINERLIELDGQLIEESQENPAYNQFQLADLMDTTHFSQREKLAALINLNAKGKPKSTSLVASFELGHDPILGEPTLVSIFMMPKTFWRIVLVTPLSSMNDKANIIAARMGIYLLLMQLAALILLFILQHKLFIRPISRMVNALQGNQIAKLELEATISKDELGQLARAFISRSHQLEVAFASLDASNLALEEQLTVQRIAQTELKLRKKQLNSLLNSSQNLISIKDIDGSYILVNDRFCEVIGIERHSIIGTKDSQIFPAHIAELILKHDNITLKTQSPQSFEQPIPSVQGEIVYQVTKFPIKDDDGTMTSIGSMAFEIGSQKIISQELHDKNESLNLALAKYSHQLLMSKQESQQQQERTNELELTIDKLNNLQRVEVKNHELFPQLFATLIKQHTQEQDQLLSLICNYKAGLSQDNYDEIVGRLTEHTDKLRHFQHLIVSKDMAIKSINLSHYLSHFLVVMEPQLTEQEIQVKVVCDSKLSINRSSWDLLLIFYSLINNCLSHAFSGRQKLKQISIEVEQRNDNLIITIEDNGLGISEDKLAGLNSQLGTNAYSGTLPSLDAWVGSELSGSLEVESTLNQFTRVICTLPIKR</sequence>
<keyword evidence="6" id="KW-1133">Transmembrane helix</keyword>
<dbReference type="PROSITE" id="PS50112">
    <property type="entry name" value="PAS"/>
    <property type="match status" value="1"/>
</dbReference>
<dbReference type="RefSeq" id="WP_126505873.1">
    <property type="nucleotide sequence ID" value="NZ_RXNV01000004.1"/>
</dbReference>
<keyword evidence="6" id="KW-0472">Membrane</keyword>
<evidence type="ECO:0000259" key="7">
    <source>
        <dbReference type="PROSITE" id="PS50109"/>
    </source>
</evidence>
<dbReference type="CDD" id="cd00130">
    <property type="entry name" value="PAS"/>
    <property type="match status" value="1"/>
</dbReference>
<dbReference type="SUPFAM" id="SSF55874">
    <property type="entry name" value="ATPase domain of HSP90 chaperone/DNA topoisomerase II/histidine kinase"/>
    <property type="match status" value="1"/>
</dbReference>
<evidence type="ECO:0000256" key="1">
    <source>
        <dbReference type="ARBA" id="ARBA00000085"/>
    </source>
</evidence>
<dbReference type="NCBIfam" id="TIGR00229">
    <property type="entry name" value="sensory_box"/>
    <property type="match status" value="1"/>
</dbReference>
<keyword evidence="3" id="KW-0597">Phosphoprotein</keyword>
<evidence type="ECO:0000313" key="9">
    <source>
        <dbReference type="EMBL" id="RTR32023.1"/>
    </source>
</evidence>
<dbReference type="InterPro" id="IPR052162">
    <property type="entry name" value="Sensor_kinase/Photoreceptor"/>
</dbReference>
<keyword evidence="6" id="KW-0812">Transmembrane</keyword>
<dbReference type="SUPFAM" id="SSF55785">
    <property type="entry name" value="PYP-like sensor domain (PAS domain)"/>
    <property type="match status" value="1"/>
</dbReference>
<dbReference type="Gene3D" id="3.30.565.10">
    <property type="entry name" value="Histidine kinase-like ATPase, C-terminal domain"/>
    <property type="match status" value="1"/>
</dbReference>
<dbReference type="Pfam" id="PF22673">
    <property type="entry name" value="MCP-like_PDC_1"/>
    <property type="match status" value="1"/>
</dbReference>
<evidence type="ECO:0000313" key="10">
    <source>
        <dbReference type="Proteomes" id="UP000282060"/>
    </source>
</evidence>
<dbReference type="PROSITE" id="PS50109">
    <property type="entry name" value="HIS_KIN"/>
    <property type="match status" value="1"/>
</dbReference>
<feature type="domain" description="PAS" evidence="8">
    <location>
        <begin position="483"/>
        <end position="561"/>
    </location>
</feature>
<comment type="caution">
    <text evidence="9">The sequence shown here is derived from an EMBL/GenBank/DDBJ whole genome shotgun (WGS) entry which is preliminary data.</text>
</comment>
<protein>
    <recommendedName>
        <fullName evidence="2">histidine kinase</fullName>
        <ecNumber evidence="2">2.7.13.3</ecNumber>
    </recommendedName>
</protein>
<name>A0A3S0IUY1_9GAMM</name>
<evidence type="ECO:0000256" key="3">
    <source>
        <dbReference type="ARBA" id="ARBA00022553"/>
    </source>
</evidence>
<organism evidence="9 10">
    <name type="scientific">Shewanella atlantica</name>
    <dbReference type="NCBI Taxonomy" id="271099"/>
    <lineage>
        <taxon>Bacteria</taxon>
        <taxon>Pseudomonadati</taxon>
        <taxon>Pseudomonadota</taxon>
        <taxon>Gammaproteobacteria</taxon>
        <taxon>Alteromonadales</taxon>
        <taxon>Shewanellaceae</taxon>
        <taxon>Shewanella</taxon>
    </lineage>
</organism>
<reference evidence="9 10" key="1">
    <citation type="submission" date="2018-12" db="EMBL/GenBank/DDBJ databases">
        <authorList>
            <person name="Yu L."/>
        </authorList>
    </citation>
    <scope>NUCLEOTIDE SEQUENCE [LARGE SCALE GENOMIC DNA]</scope>
    <source>
        <strain evidence="9 10">HAW-EB5</strain>
    </source>
</reference>
<dbReference type="Pfam" id="PF02518">
    <property type="entry name" value="HATPase_c"/>
    <property type="match status" value="1"/>
</dbReference>
<feature type="domain" description="Histidine kinase" evidence="7">
    <location>
        <begin position="655"/>
        <end position="870"/>
    </location>
</feature>
<feature type="transmembrane region" description="Helical" evidence="6">
    <location>
        <begin position="24"/>
        <end position="44"/>
    </location>
</feature>
<evidence type="ECO:0000256" key="2">
    <source>
        <dbReference type="ARBA" id="ARBA00012438"/>
    </source>
</evidence>
<dbReference type="AlphaFoldDB" id="A0A3S0IUY1"/>
<keyword evidence="4" id="KW-0808">Transferase</keyword>
<dbReference type="Pfam" id="PF08448">
    <property type="entry name" value="PAS_4"/>
    <property type="match status" value="1"/>
</dbReference>
<dbReference type="InterPro" id="IPR036890">
    <property type="entry name" value="HATPase_C_sf"/>
</dbReference>
<dbReference type="EMBL" id="RXNV01000004">
    <property type="protein sequence ID" value="RTR32023.1"/>
    <property type="molecule type" value="Genomic_DNA"/>
</dbReference>
<dbReference type="GO" id="GO:0004673">
    <property type="term" value="F:protein histidine kinase activity"/>
    <property type="evidence" value="ECO:0007669"/>
    <property type="project" value="UniProtKB-EC"/>
</dbReference>
<gene>
    <name evidence="9" type="ORF">EKG39_11350</name>
</gene>
<evidence type="ECO:0000256" key="5">
    <source>
        <dbReference type="ARBA" id="ARBA00022777"/>
    </source>
</evidence>
<evidence type="ECO:0000259" key="8">
    <source>
        <dbReference type="PROSITE" id="PS50112"/>
    </source>
</evidence>
<dbReference type="InterPro" id="IPR013656">
    <property type="entry name" value="PAS_4"/>
</dbReference>
<dbReference type="Proteomes" id="UP000282060">
    <property type="component" value="Unassembled WGS sequence"/>
</dbReference>
<dbReference type="InterPro" id="IPR000014">
    <property type="entry name" value="PAS"/>
</dbReference>
<dbReference type="CDD" id="cd06225">
    <property type="entry name" value="HAMP"/>
    <property type="match status" value="1"/>
</dbReference>
<dbReference type="PANTHER" id="PTHR43304:SF1">
    <property type="entry name" value="PAC DOMAIN-CONTAINING PROTEIN"/>
    <property type="match status" value="1"/>
</dbReference>
<dbReference type="InterPro" id="IPR005467">
    <property type="entry name" value="His_kinase_dom"/>
</dbReference>
<comment type="catalytic activity">
    <reaction evidence="1">
        <text>ATP + protein L-histidine = ADP + protein N-phospho-L-histidine.</text>
        <dbReference type="EC" id="2.7.13.3"/>
    </reaction>
</comment>
<keyword evidence="10" id="KW-1185">Reference proteome</keyword>
<dbReference type="Gene3D" id="6.10.340.10">
    <property type="match status" value="1"/>
</dbReference>
<dbReference type="InterPro" id="IPR003594">
    <property type="entry name" value="HATPase_dom"/>
</dbReference>